<proteinExistence type="predicted"/>
<sequence>MTTKQRPTLSQKEWEKKLNEVPVSKEDLNRLVMDYLVIEGYKDAAQRFSVETGMSPQVDLESIENRMIIRSAIQRGDVEDAIGRVNELDPEILDTNPLLFFHLQQQRLIELIRSNNINEALHFAAEELAPRAEEHPDLLPELERTMALLAFDIPKLSSPAAAASAPSNGTTSSSKKNATLEAPPSLVELLTPAQRLKTAGELNAAILTSQSQGKEPKLPQLVRLLVYGEGLLSEEKMNFPRLDLAGSLELSKAPAAMTATTMTTTRDDEAF</sequence>
<gene>
    <name evidence="3" type="ORF">FA10DRAFT_267387</name>
</gene>
<dbReference type="InterPro" id="IPR006594">
    <property type="entry name" value="LisH"/>
</dbReference>
<dbReference type="EMBL" id="KZ819636">
    <property type="protein sequence ID" value="PWN90963.1"/>
    <property type="molecule type" value="Genomic_DNA"/>
</dbReference>
<feature type="compositionally biased region" description="Low complexity" evidence="1">
    <location>
        <begin position="159"/>
        <end position="174"/>
    </location>
</feature>
<feature type="region of interest" description="Disordered" evidence="1">
    <location>
        <begin position="159"/>
        <end position="180"/>
    </location>
</feature>
<dbReference type="GeneID" id="37043805"/>
<dbReference type="PROSITE" id="PS50897">
    <property type="entry name" value="CTLH"/>
    <property type="match status" value="1"/>
</dbReference>
<dbReference type="AlphaFoldDB" id="A0A316YSH4"/>
<reference evidence="3 4" key="1">
    <citation type="journal article" date="2018" name="Mol. Biol. Evol.">
        <title>Broad Genomic Sampling Reveals a Smut Pathogenic Ancestry of the Fungal Clade Ustilaginomycotina.</title>
        <authorList>
            <person name="Kijpornyongpan T."/>
            <person name="Mondo S.J."/>
            <person name="Barry K."/>
            <person name="Sandor L."/>
            <person name="Lee J."/>
            <person name="Lipzen A."/>
            <person name="Pangilinan J."/>
            <person name="LaButti K."/>
            <person name="Hainaut M."/>
            <person name="Henrissat B."/>
            <person name="Grigoriev I.V."/>
            <person name="Spatafora J.W."/>
            <person name="Aime M.C."/>
        </authorList>
    </citation>
    <scope>NUCLEOTIDE SEQUENCE [LARGE SCALE GENOMIC DNA]</scope>
    <source>
        <strain evidence="3 4">MCA 4198</strain>
    </source>
</reference>
<dbReference type="InParanoid" id="A0A316YSH4"/>
<dbReference type="SMART" id="SM00757">
    <property type="entry name" value="CRA"/>
    <property type="match status" value="1"/>
</dbReference>
<dbReference type="InterPro" id="IPR024964">
    <property type="entry name" value="CTLH/CRA"/>
</dbReference>
<evidence type="ECO:0000259" key="2">
    <source>
        <dbReference type="PROSITE" id="PS50897"/>
    </source>
</evidence>
<feature type="domain" description="CTLH" evidence="2">
    <location>
        <begin position="62"/>
        <end position="119"/>
    </location>
</feature>
<name>A0A316YSH4_9BASI</name>
<dbReference type="SMART" id="SM00668">
    <property type="entry name" value="CTLH"/>
    <property type="match status" value="1"/>
</dbReference>
<protein>
    <recommendedName>
        <fullName evidence="2">CTLH domain-containing protein</fullName>
    </recommendedName>
</protein>
<dbReference type="PROSITE" id="PS50896">
    <property type="entry name" value="LISH"/>
    <property type="match status" value="1"/>
</dbReference>
<accession>A0A316YSH4</accession>
<dbReference type="STRING" id="215250.A0A316YSH4"/>
<evidence type="ECO:0000256" key="1">
    <source>
        <dbReference type="SAM" id="MobiDB-lite"/>
    </source>
</evidence>
<dbReference type="InterPro" id="IPR050618">
    <property type="entry name" value="Ubq-SigPath_Reg"/>
</dbReference>
<dbReference type="InterPro" id="IPR006595">
    <property type="entry name" value="CTLH_C"/>
</dbReference>
<organism evidence="3 4">
    <name type="scientific">Acaromyces ingoldii</name>
    <dbReference type="NCBI Taxonomy" id="215250"/>
    <lineage>
        <taxon>Eukaryota</taxon>
        <taxon>Fungi</taxon>
        <taxon>Dikarya</taxon>
        <taxon>Basidiomycota</taxon>
        <taxon>Ustilaginomycotina</taxon>
        <taxon>Exobasidiomycetes</taxon>
        <taxon>Exobasidiales</taxon>
        <taxon>Cryptobasidiaceae</taxon>
        <taxon>Acaromyces</taxon>
    </lineage>
</organism>
<dbReference type="RefSeq" id="XP_025378161.1">
    <property type="nucleotide sequence ID" value="XM_025521889.1"/>
</dbReference>
<dbReference type="InterPro" id="IPR013144">
    <property type="entry name" value="CRA_dom"/>
</dbReference>
<dbReference type="Pfam" id="PF08513">
    <property type="entry name" value="LisH"/>
    <property type="match status" value="1"/>
</dbReference>
<dbReference type="Proteomes" id="UP000245768">
    <property type="component" value="Unassembled WGS sequence"/>
</dbReference>
<evidence type="ECO:0000313" key="3">
    <source>
        <dbReference type="EMBL" id="PWN90963.1"/>
    </source>
</evidence>
<dbReference type="SMART" id="SM00667">
    <property type="entry name" value="LisH"/>
    <property type="match status" value="1"/>
</dbReference>
<dbReference type="PANTHER" id="PTHR12864">
    <property type="entry name" value="RAN BINDING PROTEIN 9-RELATED"/>
    <property type="match status" value="1"/>
</dbReference>
<dbReference type="Pfam" id="PF10607">
    <property type="entry name" value="CTLH"/>
    <property type="match status" value="1"/>
</dbReference>
<evidence type="ECO:0000313" key="4">
    <source>
        <dbReference type="Proteomes" id="UP000245768"/>
    </source>
</evidence>
<dbReference type="FunCoup" id="A0A316YSH4">
    <property type="interactions" value="528"/>
</dbReference>
<keyword evidence="4" id="KW-1185">Reference proteome</keyword>
<dbReference type="OrthoDB" id="2415936at2759"/>